<organism evidence="2 3">
    <name type="scientific">Spirosoma aureum</name>
    <dbReference type="NCBI Taxonomy" id="2692134"/>
    <lineage>
        <taxon>Bacteria</taxon>
        <taxon>Pseudomonadati</taxon>
        <taxon>Bacteroidota</taxon>
        <taxon>Cytophagia</taxon>
        <taxon>Cytophagales</taxon>
        <taxon>Cytophagaceae</taxon>
        <taxon>Spirosoma</taxon>
    </lineage>
</organism>
<sequence length="504" mass="56684">MYSSSSIASILALTGLVGTLFLATPVKAQLLRDGDRCDCEDIPVKKRQGYLINEEKAIQLVSQMLVDIKKYAPQIRFKGKIKVIETDCPYPSALLCTSTANGEERLITYNNEYLNRISKEKNKLTWVDWHVLAHEVGHHVLGHLDGSSPINPAQIAFEKEPKSGEGDKAVKGQNAKQKASERHVKANQQAKEIEADFFAVWLLMNSNDRFSFRSFITSFDSIFVRSSERESQRRTTTRNKSDRSHDSSVESASHPFFGDRLKAMTQFWDKLQAKRVTLARAHYFSDAANAAYVELQPERTIWDLGFVVGMTVAGKPVFTSNGLPVAGLLYSFPDTKNWYAGLNISRFKWHSPVRYEADVAFSSQRYGTMFGDGSSKRLIETLDLRYLTIFPKVTWSPLGRKSNQFVANRIGFFASAGPTLRLPLGIDYTNTATTVAPANVPTLQVSVSPRVTIGIELLRKTIRAGAYKLAVSYECQNIQLNTDPQPKTKSHNLDVTLQYNFTRW</sequence>
<name>A0A6G9AIB1_9BACT</name>
<dbReference type="EMBL" id="CP050063">
    <property type="protein sequence ID" value="QIP12046.1"/>
    <property type="molecule type" value="Genomic_DNA"/>
</dbReference>
<feature type="compositionally biased region" description="Basic and acidic residues" evidence="1">
    <location>
        <begin position="160"/>
        <end position="170"/>
    </location>
</feature>
<dbReference type="AlphaFoldDB" id="A0A6G9AIB1"/>
<evidence type="ECO:0000313" key="3">
    <source>
        <dbReference type="Proteomes" id="UP000501802"/>
    </source>
</evidence>
<accession>A0A6G9AIB1</accession>
<feature type="region of interest" description="Disordered" evidence="1">
    <location>
        <begin position="229"/>
        <end position="252"/>
    </location>
</feature>
<protein>
    <submittedName>
        <fullName evidence="2">Uncharacterized protein</fullName>
    </submittedName>
</protein>
<dbReference type="Proteomes" id="UP000501802">
    <property type="component" value="Chromosome"/>
</dbReference>
<reference evidence="2 3" key="1">
    <citation type="submission" date="2020-03" db="EMBL/GenBank/DDBJ databases">
        <authorList>
            <person name="Kim M.K."/>
        </authorList>
    </citation>
    <scope>NUCLEOTIDE SEQUENCE [LARGE SCALE GENOMIC DNA]</scope>
    <source>
        <strain evidence="2 3">BT328</strain>
    </source>
</reference>
<dbReference type="KEGG" id="spib:G8759_05065"/>
<proteinExistence type="predicted"/>
<dbReference type="RefSeq" id="WP_167205820.1">
    <property type="nucleotide sequence ID" value="NZ_CP050063.1"/>
</dbReference>
<feature type="compositionally biased region" description="Basic and acidic residues" evidence="1">
    <location>
        <begin position="229"/>
        <end position="248"/>
    </location>
</feature>
<gene>
    <name evidence="2" type="ORF">G8759_05065</name>
</gene>
<keyword evidence="3" id="KW-1185">Reference proteome</keyword>
<evidence type="ECO:0000256" key="1">
    <source>
        <dbReference type="SAM" id="MobiDB-lite"/>
    </source>
</evidence>
<evidence type="ECO:0000313" key="2">
    <source>
        <dbReference type="EMBL" id="QIP12046.1"/>
    </source>
</evidence>
<feature type="region of interest" description="Disordered" evidence="1">
    <location>
        <begin position="160"/>
        <end position="186"/>
    </location>
</feature>